<dbReference type="STRING" id="5364.A0A5C3N107"/>
<dbReference type="EC" id="3.2.1.23" evidence="3"/>
<feature type="chain" id="PRO_5022881142" description="beta-galactosidase" evidence="9">
    <location>
        <begin position="25"/>
        <end position="1007"/>
    </location>
</feature>
<dbReference type="Gene3D" id="2.60.390.10">
    <property type="entry name" value="Beta-galactosidase, domain 3"/>
    <property type="match status" value="1"/>
</dbReference>
<evidence type="ECO:0000256" key="3">
    <source>
        <dbReference type="ARBA" id="ARBA00012756"/>
    </source>
</evidence>
<keyword evidence="5" id="KW-0378">Hydrolase</keyword>
<dbReference type="InterPro" id="IPR025300">
    <property type="entry name" value="BetaGal_jelly_roll_dom"/>
</dbReference>
<evidence type="ECO:0000256" key="6">
    <source>
        <dbReference type="ARBA" id="ARBA00023180"/>
    </source>
</evidence>
<comment type="catalytic activity">
    <reaction evidence="1">
        <text>Hydrolysis of terminal non-reducing beta-D-galactose residues in beta-D-galactosides.</text>
        <dbReference type="EC" id="3.2.1.23"/>
    </reaction>
</comment>
<keyword evidence="7" id="KW-0326">Glycosidase</keyword>
<dbReference type="Proteomes" id="UP000305948">
    <property type="component" value="Unassembled WGS sequence"/>
</dbReference>
<dbReference type="InterPro" id="IPR025972">
    <property type="entry name" value="BetaGal_dom3"/>
</dbReference>
<evidence type="ECO:0000313" key="12">
    <source>
        <dbReference type="Proteomes" id="UP000305948"/>
    </source>
</evidence>
<keyword evidence="12" id="KW-1185">Reference proteome</keyword>
<evidence type="ECO:0000256" key="2">
    <source>
        <dbReference type="ARBA" id="ARBA00009809"/>
    </source>
</evidence>
<dbReference type="InterPro" id="IPR037110">
    <property type="entry name" value="Betagal_dom2_sf"/>
</dbReference>
<name>A0A5C3N107_9AGAM</name>
<feature type="signal peptide" evidence="9">
    <location>
        <begin position="1"/>
        <end position="24"/>
    </location>
</feature>
<organism evidence="11 12">
    <name type="scientific">Heliocybe sulcata</name>
    <dbReference type="NCBI Taxonomy" id="5364"/>
    <lineage>
        <taxon>Eukaryota</taxon>
        <taxon>Fungi</taxon>
        <taxon>Dikarya</taxon>
        <taxon>Basidiomycota</taxon>
        <taxon>Agaricomycotina</taxon>
        <taxon>Agaricomycetes</taxon>
        <taxon>Gloeophyllales</taxon>
        <taxon>Gloeophyllaceae</taxon>
        <taxon>Heliocybe</taxon>
    </lineage>
</organism>
<evidence type="ECO:0000256" key="1">
    <source>
        <dbReference type="ARBA" id="ARBA00001412"/>
    </source>
</evidence>
<dbReference type="Gene3D" id="3.20.20.80">
    <property type="entry name" value="Glycosidases"/>
    <property type="match status" value="1"/>
</dbReference>
<feature type="domain" description="Beta-galactosidase" evidence="10">
    <location>
        <begin position="388"/>
        <end position="567"/>
    </location>
</feature>
<protein>
    <recommendedName>
        <fullName evidence="3">beta-galactosidase</fullName>
        <ecNumber evidence="3">3.2.1.23</ecNumber>
    </recommendedName>
</protein>
<dbReference type="Gene3D" id="2.102.20.10">
    <property type="entry name" value="Beta-galactosidase, domain 2"/>
    <property type="match status" value="1"/>
</dbReference>
<keyword evidence="6" id="KW-0325">Glycoprotein</keyword>
<dbReference type="InterPro" id="IPR018954">
    <property type="entry name" value="Betagal_dom2"/>
</dbReference>
<dbReference type="InterPro" id="IPR031330">
    <property type="entry name" value="Gly_Hdrlase_35_cat"/>
</dbReference>
<dbReference type="PANTHER" id="PTHR23421">
    <property type="entry name" value="BETA-GALACTOSIDASE RELATED"/>
    <property type="match status" value="1"/>
</dbReference>
<dbReference type="Pfam" id="PF13363">
    <property type="entry name" value="BetaGal_dom3"/>
    <property type="match status" value="1"/>
</dbReference>
<dbReference type="SUPFAM" id="SSF51011">
    <property type="entry name" value="Glycosyl hydrolase domain"/>
    <property type="match status" value="1"/>
</dbReference>
<sequence length="1007" mass="109605">MRWLASASALSGALLATQIQRALSYVVPPGSPGFYHGNSSEAVTFDEYSLFLNDKRLFVFSGEVHPWRLPTGKPGWKDIFQKMKAAGYNAVSVYLHWALSEGKRGELDFNYYRSHTDVYEVAKEVGLLVIVRPGPYINVNGGGFPGWLTNVPALARTNETGYTEAWTPFIDAVSQFVEPYQYPDGPVIAIQSENEFFESTPTNPGRSEYMQLIEDTYRANGLTKIPITHNEAGRTGGVYAPGSGLGEVDLYTWDNYPNGFDCSNPTRWNELDTQLDADHQMIDPDLLWASGEFGGGSFDPWGGSGYDQCYILTNEQYANVFYKNNYAAETHYQSLYMTFGGTNWGNLAEPTVYTSYDYAAPIREDRTLSTKYYEIKLQAGFLHASPDFLLATRVGNGTVGSGTAYSDNAKVYTTALKSESGVSFYVIRQNSTSYLDPVSFSLRINTTEGEVTVPQYGGNITLDGRESQILVSEYPFGKHTLKYSTAEVFTQTTIDGVDYVVLYAQAGHSIEAVIPSSSSPQVIGSPSVKATSVNDSVVITGTPSGLSGVVLDGAAVIIADKHTALSFWNIRLPSTNNTVYDVAPDAPSVLVSGPYLVRNATISGSALELYGDINATTVLGVIAPASVKSVLWNGKAVDAQNPAPGVFNGTLEFGIQISLPSLKEAEWYCADSLPEIGSSFDDSEWVTANKTSTERPYQPFGGKYILYADEYGYHQGNTIARGHFTGNNATGVKLSVQGGYNFGYSVWLNSKFLGSSQGTNQYGTMIDMTNDTWTFDATDLNAGDNVLTVVVDQTGLEEDYDGDDTFKTPRGVRGYTLLGGTDFDYWKLQGNLGGEDFPDKVRGPLNEGGLFVERQGAHLPGFPVASASGWSKSTTEAPCTPYDGITSAGIHAYRTTFELDVPEGSDIPVSLQFERTADSSYRSLFYINGWQFGRFNSRDGPQTSFPLPEGILNPRGSNELLVTLWSLDADGAKVADVELSHTALLQSSKEVVVGGTVESPAYEELRG</sequence>
<evidence type="ECO:0000256" key="8">
    <source>
        <dbReference type="RuleBase" id="RU003679"/>
    </source>
</evidence>
<dbReference type="SUPFAM" id="SSF117100">
    <property type="entry name" value="Beta-galactosidase LacA, domain 3"/>
    <property type="match status" value="1"/>
</dbReference>
<dbReference type="GO" id="GO:0005975">
    <property type="term" value="P:carbohydrate metabolic process"/>
    <property type="evidence" value="ECO:0007669"/>
    <property type="project" value="InterPro"/>
</dbReference>
<dbReference type="OrthoDB" id="1657402at2759"/>
<dbReference type="SMART" id="SM01029">
    <property type="entry name" value="BetaGal_dom2"/>
    <property type="match status" value="1"/>
</dbReference>
<evidence type="ECO:0000256" key="5">
    <source>
        <dbReference type="ARBA" id="ARBA00022801"/>
    </source>
</evidence>
<dbReference type="EMBL" id="ML213512">
    <property type="protein sequence ID" value="TFK51150.1"/>
    <property type="molecule type" value="Genomic_DNA"/>
</dbReference>
<dbReference type="InterPro" id="IPR036833">
    <property type="entry name" value="BetaGal_dom3_sf"/>
</dbReference>
<accession>A0A5C3N107</accession>
<dbReference type="InterPro" id="IPR017853">
    <property type="entry name" value="GH"/>
</dbReference>
<dbReference type="GO" id="GO:0004565">
    <property type="term" value="F:beta-galactosidase activity"/>
    <property type="evidence" value="ECO:0007669"/>
    <property type="project" value="UniProtKB-EC"/>
</dbReference>
<dbReference type="Gene3D" id="2.60.120.260">
    <property type="entry name" value="Galactose-binding domain-like"/>
    <property type="match status" value="2"/>
</dbReference>
<dbReference type="SUPFAM" id="SSF49785">
    <property type="entry name" value="Galactose-binding domain-like"/>
    <property type="match status" value="2"/>
</dbReference>
<proteinExistence type="inferred from homology"/>
<dbReference type="AlphaFoldDB" id="A0A5C3N107"/>
<evidence type="ECO:0000259" key="10">
    <source>
        <dbReference type="SMART" id="SM01029"/>
    </source>
</evidence>
<dbReference type="PRINTS" id="PR00742">
    <property type="entry name" value="GLHYDRLASE35"/>
</dbReference>
<dbReference type="Pfam" id="PF01301">
    <property type="entry name" value="Glyco_hydro_35"/>
    <property type="match status" value="1"/>
</dbReference>
<evidence type="ECO:0000256" key="9">
    <source>
        <dbReference type="SAM" id="SignalP"/>
    </source>
</evidence>
<evidence type="ECO:0000313" key="11">
    <source>
        <dbReference type="EMBL" id="TFK51150.1"/>
    </source>
</evidence>
<comment type="similarity">
    <text evidence="2 8">Belongs to the glycosyl hydrolase 35 family.</text>
</comment>
<dbReference type="InterPro" id="IPR001944">
    <property type="entry name" value="Glycoside_Hdrlase_35"/>
</dbReference>
<dbReference type="InterPro" id="IPR008979">
    <property type="entry name" value="Galactose-bd-like_sf"/>
</dbReference>
<evidence type="ECO:0000256" key="4">
    <source>
        <dbReference type="ARBA" id="ARBA00022729"/>
    </source>
</evidence>
<evidence type="ECO:0000256" key="7">
    <source>
        <dbReference type="ARBA" id="ARBA00023295"/>
    </source>
</evidence>
<reference evidence="11 12" key="1">
    <citation type="journal article" date="2019" name="Nat. Ecol. Evol.">
        <title>Megaphylogeny resolves global patterns of mushroom evolution.</title>
        <authorList>
            <person name="Varga T."/>
            <person name="Krizsan K."/>
            <person name="Foldi C."/>
            <person name="Dima B."/>
            <person name="Sanchez-Garcia M."/>
            <person name="Sanchez-Ramirez S."/>
            <person name="Szollosi G.J."/>
            <person name="Szarkandi J.G."/>
            <person name="Papp V."/>
            <person name="Albert L."/>
            <person name="Andreopoulos W."/>
            <person name="Angelini C."/>
            <person name="Antonin V."/>
            <person name="Barry K.W."/>
            <person name="Bougher N.L."/>
            <person name="Buchanan P."/>
            <person name="Buyck B."/>
            <person name="Bense V."/>
            <person name="Catcheside P."/>
            <person name="Chovatia M."/>
            <person name="Cooper J."/>
            <person name="Damon W."/>
            <person name="Desjardin D."/>
            <person name="Finy P."/>
            <person name="Geml J."/>
            <person name="Haridas S."/>
            <person name="Hughes K."/>
            <person name="Justo A."/>
            <person name="Karasinski D."/>
            <person name="Kautmanova I."/>
            <person name="Kiss B."/>
            <person name="Kocsube S."/>
            <person name="Kotiranta H."/>
            <person name="LaButti K.M."/>
            <person name="Lechner B.E."/>
            <person name="Liimatainen K."/>
            <person name="Lipzen A."/>
            <person name="Lukacs Z."/>
            <person name="Mihaltcheva S."/>
            <person name="Morgado L.N."/>
            <person name="Niskanen T."/>
            <person name="Noordeloos M.E."/>
            <person name="Ohm R.A."/>
            <person name="Ortiz-Santana B."/>
            <person name="Ovrebo C."/>
            <person name="Racz N."/>
            <person name="Riley R."/>
            <person name="Savchenko A."/>
            <person name="Shiryaev A."/>
            <person name="Soop K."/>
            <person name="Spirin V."/>
            <person name="Szebenyi C."/>
            <person name="Tomsovsky M."/>
            <person name="Tulloss R.E."/>
            <person name="Uehling J."/>
            <person name="Grigoriev I.V."/>
            <person name="Vagvolgyi C."/>
            <person name="Papp T."/>
            <person name="Martin F.M."/>
            <person name="Miettinen O."/>
            <person name="Hibbett D.S."/>
            <person name="Nagy L.G."/>
        </authorList>
    </citation>
    <scope>NUCLEOTIDE SEQUENCE [LARGE SCALE GENOMIC DNA]</scope>
    <source>
        <strain evidence="11 12">OMC1185</strain>
    </source>
</reference>
<dbReference type="Pfam" id="PF13364">
    <property type="entry name" value="BetaGal_ABD2"/>
    <property type="match status" value="2"/>
</dbReference>
<gene>
    <name evidence="11" type="ORF">OE88DRAFT_1630669</name>
</gene>
<dbReference type="SUPFAM" id="SSF51445">
    <property type="entry name" value="(Trans)glycosidases"/>
    <property type="match status" value="1"/>
</dbReference>
<keyword evidence="4 9" id="KW-0732">Signal</keyword>
<dbReference type="Pfam" id="PF10435">
    <property type="entry name" value="BetaGal_dom2"/>
    <property type="match status" value="1"/>
</dbReference>